<keyword evidence="4" id="KW-0812">Transmembrane</keyword>
<keyword evidence="3" id="KW-0410">Iron transport</keyword>
<dbReference type="InterPro" id="IPR012910">
    <property type="entry name" value="Plug_dom"/>
</dbReference>
<proteinExistence type="predicted"/>
<protein>
    <recommendedName>
        <fullName evidence="10">TonB-dependent receptor plug domain-containing protein</fullName>
    </recommendedName>
</protein>
<sequence>VILTPNVRVKAAGVVLWLAFACAGFGSVLQARELQTGGIAGSVVAAEDGRPVSGALVTIEGSNLVAVTDVVGRFEIGNLPTGPTVLIVLAPGFVDLLVPSVPVTADMTASLTIELEVTPNFLERVQVTASKAPLSIGEVAAQADIVDRSTFEERGDQSLTSAISHVPGVVVSTMAGSFESVMLRGLPRDGNEFTSTLLLVDGVPQTDSRNSSRVINLPITDASSIEVIRGPNSALYGRTAIGGSINVRTADPTPEHQTGFDLTGGGFGMLKGVAKASGPLADWGGYYVSASSERNSGFYKGPFDFTVDETALFAKVTFVPDAKSFGSVSVNRVISDQSLPTNEPIVNGQFLSDLSPEFDRLSDLNVPGPNYHQSEGRVTANYTRQFSDAVRMVNVFGHRQIQYKFIDSGDITGAPFDFASNTLTMYPFDMQTDEDIFYEELRFELEPKLGFLRDLEPSIIAGGSYEHTTGFGAGNLMYTDANTFGWPLNYL</sequence>
<evidence type="ECO:0000256" key="8">
    <source>
        <dbReference type="ARBA" id="ARBA00023136"/>
    </source>
</evidence>
<dbReference type="InterPro" id="IPR036942">
    <property type="entry name" value="Beta-barrel_TonB_sf"/>
</dbReference>
<evidence type="ECO:0000313" key="11">
    <source>
        <dbReference type="EMBL" id="SVB45811.1"/>
    </source>
</evidence>
<evidence type="ECO:0000256" key="6">
    <source>
        <dbReference type="ARBA" id="ARBA00023065"/>
    </source>
</evidence>
<dbReference type="GO" id="GO:0009279">
    <property type="term" value="C:cell outer membrane"/>
    <property type="evidence" value="ECO:0007669"/>
    <property type="project" value="UniProtKB-SubCell"/>
</dbReference>
<dbReference type="PROSITE" id="PS52016">
    <property type="entry name" value="TONB_DEPENDENT_REC_3"/>
    <property type="match status" value="1"/>
</dbReference>
<dbReference type="Pfam" id="PF13620">
    <property type="entry name" value="CarboxypepD_reg"/>
    <property type="match status" value="1"/>
</dbReference>
<keyword evidence="9" id="KW-0998">Cell outer membrane</keyword>
<dbReference type="SUPFAM" id="SSF49464">
    <property type="entry name" value="Carboxypeptidase regulatory domain-like"/>
    <property type="match status" value="1"/>
</dbReference>
<keyword evidence="8" id="KW-0472">Membrane</keyword>
<evidence type="ECO:0000256" key="4">
    <source>
        <dbReference type="ARBA" id="ARBA00022692"/>
    </source>
</evidence>
<dbReference type="Gene3D" id="2.40.170.20">
    <property type="entry name" value="TonB-dependent receptor, beta-barrel domain"/>
    <property type="match status" value="1"/>
</dbReference>
<comment type="subcellular location">
    <subcellularLocation>
        <location evidence="1">Cell outer membrane</location>
        <topology evidence="1">Multi-pass membrane protein</topology>
    </subcellularLocation>
</comment>
<dbReference type="InterPro" id="IPR037066">
    <property type="entry name" value="Plug_dom_sf"/>
</dbReference>
<evidence type="ECO:0000256" key="5">
    <source>
        <dbReference type="ARBA" id="ARBA00023004"/>
    </source>
</evidence>
<dbReference type="GO" id="GO:0006826">
    <property type="term" value="P:iron ion transport"/>
    <property type="evidence" value="ECO:0007669"/>
    <property type="project" value="UniProtKB-KW"/>
</dbReference>
<keyword evidence="2" id="KW-0813">Transport</keyword>
<name>A0A382E736_9ZZZZ</name>
<keyword evidence="7" id="KW-0798">TonB box</keyword>
<organism evidence="11">
    <name type="scientific">marine metagenome</name>
    <dbReference type="NCBI Taxonomy" id="408172"/>
    <lineage>
        <taxon>unclassified sequences</taxon>
        <taxon>metagenomes</taxon>
        <taxon>ecological metagenomes</taxon>
    </lineage>
</organism>
<keyword evidence="6" id="KW-0406">Ion transport</keyword>
<dbReference type="AlphaFoldDB" id="A0A382E736"/>
<evidence type="ECO:0000259" key="10">
    <source>
        <dbReference type="Pfam" id="PF07715"/>
    </source>
</evidence>
<evidence type="ECO:0000256" key="3">
    <source>
        <dbReference type="ARBA" id="ARBA00022496"/>
    </source>
</evidence>
<feature type="non-terminal residue" evidence="11">
    <location>
        <position position="491"/>
    </location>
</feature>
<accession>A0A382E736</accession>
<evidence type="ECO:0000256" key="2">
    <source>
        <dbReference type="ARBA" id="ARBA00022448"/>
    </source>
</evidence>
<feature type="domain" description="TonB-dependent receptor plug" evidence="10">
    <location>
        <begin position="138"/>
        <end position="243"/>
    </location>
</feature>
<evidence type="ECO:0000256" key="7">
    <source>
        <dbReference type="ARBA" id="ARBA00023077"/>
    </source>
</evidence>
<dbReference type="Pfam" id="PF07715">
    <property type="entry name" value="Plug"/>
    <property type="match status" value="1"/>
</dbReference>
<dbReference type="PANTHER" id="PTHR32552:SF81">
    <property type="entry name" value="TONB-DEPENDENT OUTER MEMBRANE RECEPTOR"/>
    <property type="match status" value="1"/>
</dbReference>
<evidence type="ECO:0000256" key="1">
    <source>
        <dbReference type="ARBA" id="ARBA00004571"/>
    </source>
</evidence>
<reference evidence="11" key="1">
    <citation type="submission" date="2018-05" db="EMBL/GenBank/DDBJ databases">
        <authorList>
            <person name="Lanie J.A."/>
            <person name="Ng W.-L."/>
            <person name="Kazmierczak K.M."/>
            <person name="Andrzejewski T.M."/>
            <person name="Davidsen T.M."/>
            <person name="Wayne K.J."/>
            <person name="Tettelin H."/>
            <person name="Glass J.I."/>
            <person name="Rusch D."/>
            <person name="Podicherti R."/>
            <person name="Tsui H.-C.T."/>
            <person name="Winkler M.E."/>
        </authorList>
    </citation>
    <scope>NUCLEOTIDE SEQUENCE</scope>
</reference>
<feature type="non-terminal residue" evidence="11">
    <location>
        <position position="1"/>
    </location>
</feature>
<dbReference type="Gene3D" id="2.60.40.1120">
    <property type="entry name" value="Carboxypeptidase-like, regulatory domain"/>
    <property type="match status" value="1"/>
</dbReference>
<evidence type="ECO:0000256" key="9">
    <source>
        <dbReference type="ARBA" id="ARBA00023237"/>
    </source>
</evidence>
<keyword evidence="5" id="KW-0408">Iron</keyword>
<gene>
    <name evidence="11" type="ORF">METZ01_LOCUS198665</name>
</gene>
<dbReference type="PANTHER" id="PTHR32552">
    <property type="entry name" value="FERRICHROME IRON RECEPTOR-RELATED"/>
    <property type="match status" value="1"/>
</dbReference>
<dbReference type="InterPro" id="IPR039426">
    <property type="entry name" value="TonB-dep_rcpt-like"/>
</dbReference>
<dbReference type="InterPro" id="IPR008969">
    <property type="entry name" value="CarboxyPept-like_regulatory"/>
</dbReference>
<dbReference type="Gene3D" id="2.170.130.10">
    <property type="entry name" value="TonB-dependent receptor, plug domain"/>
    <property type="match status" value="1"/>
</dbReference>
<dbReference type="SUPFAM" id="SSF56935">
    <property type="entry name" value="Porins"/>
    <property type="match status" value="1"/>
</dbReference>
<dbReference type="EMBL" id="UINC01042754">
    <property type="protein sequence ID" value="SVB45811.1"/>
    <property type="molecule type" value="Genomic_DNA"/>
</dbReference>